<evidence type="ECO:0000256" key="4">
    <source>
        <dbReference type="ARBA" id="ARBA00022723"/>
    </source>
</evidence>
<dbReference type="Gene3D" id="2.60.40.1730">
    <property type="entry name" value="tricorn interacting facor f3 domain"/>
    <property type="match status" value="1"/>
</dbReference>
<keyword evidence="3" id="KW-0645">Protease</keyword>
<keyword evidence="9" id="KW-1133">Transmembrane helix</keyword>
<dbReference type="EMBL" id="CZKA01000015">
    <property type="protein sequence ID" value="CUR54837.1"/>
    <property type="molecule type" value="Genomic_DNA"/>
</dbReference>
<feature type="region of interest" description="Disordered" evidence="8">
    <location>
        <begin position="30"/>
        <end position="86"/>
    </location>
</feature>
<feature type="compositionally biased region" description="Polar residues" evidence="8">
    <location>
        <begin position="33"/>
        <end position="42"/>
    </location>
</feature>
<keyword evidence="5" id="KW-0378">Hydrolase</keyword>
<evidence type="ECO:0000256" key="3">
    <source>
        <dbReference type="ARBA" id="ARBA00022670"/>
    </source>
</evidence>
<protein>
    <submittedName>
        <fullName evidence="12">Putative membrane alanine aminopeptidase</fullName>
    </submittedName>
</protein>
<dbReference type="GO" id="GO:0008270">
    <property type="term" value="F:zinc ion binding"/>
    <property type="evidence" value="ECO:0007669"/>
    <property type="project" value="InterPro"/>
</dbReference>
<dbReference type="SUPFAM" id="SSF55486">
    <property type="entry name" value="Metalloproteases ('zincins'), catalytic domain"/>
    <property type="match status" value="1"/>
</dbReference>
<evidence type="ECO:0000256" key="6">
    <source>
        <dbReference type="ARBA" id="ARBA00022833"/>
    </source>
</evidence>
<evidence type="ECO:0000259" key="11">
    <source>
        <dbReference type="Pfam" id="PF17900"/>
    </source>
</evidence>
<dbReference type="InterPro" id="IPR042097">
    <property type="entry name" value="Aminopeptidase_N-like_N_sf"/>
</dbReference>
<sequence length="503" mass="55714">MRRPWIAWGVALLVVAALVTWWVLDERRDGPAQSATGSTTPTAEPDGPGSSDEPDFSDRSGPAYATALDPGLSTPREDSYYPDQGDPGIDTLHYGLDLTWDPDQTRLTGVAAITLRATVEADEFELDLLDALEVSAVTVDGQDVDYAQAGDQLVVEQPVGAEDRLTVRVSYAGTPAPVPAPTTRSDFSTTGLTVTDDDEIWTMQEPFGAFTWYPVNDQPSDKALYDFTVRAPRGWVGVANGELTSRRFEGGHTVTQWHLSQPAASYLTTLAVGDFVQTEDSSPSGVPISYWTHRGARDDLDPLRVTPQVMAWTEKRLGPYPFDSLGILVVDSDSGMETQTMITLGDNSYTLSPPVLQHELTHQWYGDLVTPTDWRDVWMNEGMTMFIQGAYEADQKGISIDRKLAQWAPFERQLRAESGPPGAYDAEEFGEGNIYYGPALMWNELRHRLGDQAFWSMVRAWPAVHADGNATREEYFDWVEKETGLELTSFFDDWIMGTSTPES</sequence>
<dbReference type="GO" id="GO:0008237">
    <property type="term" value="F:metallopeptidase activity"/>
    <property type="evidence" value="ECO:0007669"/>
    <property type="project" value="UniProtKB-KW"/>
</dbReference>
<evidence type="ECO:0000256" key="5">
    <source>
        <dbReference type="ARBA" id="ARBA00022801"/>
    </source>
</evidence>
<dbReference type="InterPro" id="IPR027268">
    <property type="entry name" value="Peptidase_M4/M1_CTD_sf"/>
</dbReference>
<evidence type="ECO:0000313" key="12">
    <source>
        <dbReference type="EMBL" id="CUR54837.1"/>
    </source>
</evidence>
<name>A0A2P2BYJ7_9ZZZZ</name>
<dbReference type="GO" id="GO:0006508">
    <property type="term" value="P:proteolysis"/>
    <property type="evidence" value="ECO:0007669"/>
    <property type="project" value="UniProtKB-KW"/>
</dbReference>
<dbReference type="Pfam" id="PF01433">
    <property type="entry name" value="Peptidase_M1"/>
    <property type="match status" value="1"/>
</dbReference>
<reference evidence="12" key="1">
    <citation type="submission" date="2015-08" db="EMBL/GenBank/DDBJ databases">
        <authorList>
            <person name="Babu N.S."/>
            <person name="Beckwith C.J."/>
            <person name="Beseler K.G."/>
            <person name="Brison A."/>
            <person name="Carone J.V."/>
            <person name="Caskin T.P."/>
            <person name="Diamond M."/>
            <person name="Durham M.E."/>
            <person name="Foxe J.M."/>
            <person name="Go M."/>
            <person name="Henderson B.A."/>
            <person name="Jones I.B."/>
            <person name="McGettigan J.A."/>
            <person name="Micheletti S.J."/>
            <person name="Nasrallah M.E."/>
            <person name="Ortiz D."/>
            <person name="Piller C.R."/>
            <person name="Privatt S.R."/>
            <person name="Schneider S.L."/>
            <person name="Sharp S."/>
            <person name="Smith T.C."/>
            <person name="Stanton J.D."/>
            <person name="Ullery H.E."/>
            <person name="Wilson R.J."/>
            <person name="Serrano M.G."/>
            <person name="Buck G."/>
            <person name="Lee V."/>
            <person name="Wang Y."/>
            <person name="Carvalho R."/>
            <person name="Voegtly L."/>
            <person name="Shi R."/>
            <person name="Duckworth R."/>
            <person name="Johnson A."/>
            <person name="Loviza R."/>
            <person name="Walstead R."/>
            <person name="Shah Z."/>
            <person name="Kiflezghi M."/>
            <person name="Wade K."/>
            <person name="Ball S.L."/>
            <person name="Bradley K.W."/>
            <person name="Asai D.J."/>
            <person name="Bowman C.A."/>
            <person name="Russell D.A."/>
            <person name="Pope W.H."/>
            <person name="Jacobs-Sera D."/>
            <person name="Hendrix R.W."/>
            <person name="Hatfull G.F."/>
        </authorList>
    </citation>
    <scope>NUCLEOTIDE SEQUENCE</scope>
</reference>
<dbReference type="CDD" id="cd09603">
    <property type="entry name" value="M1_APN_like"/>
    <property type="match status" value="1"/>
</dbReference>
<organism evidence="12">
    <name type="scientific">metagenome</name>
    <dbReference type="NCBI Taxonomy" id="256318"/>
    <lineage>
        <taxon>unclassified sequences</taxon>
        <taxon>metagenomes</taxon>
    </lineage>
</organism>
<comment type="similarity">
    <text evidence="2">Belongs to the peptidase M1 family.</text>
</comment>
<proteinExistence type="inferred from homology"/>
<dbReference type="PRINTS" id="PR00756">
    <property type="entry name" value="ALADIPTASE"/>
</dbReference>
<dbReference type="GO" id="GO:0004177">
    <property type="term" value="F:aminopeptidase activity"/>
    <property type="evidence" value="ECO:0007669"/>
    <property type="project" value="UniProtKB-KW"/>
</dbReference>
<gene>
    <name evidence="12" type="ORF">NOCA2220028</name>
</gene>
<accession>A0A2P2BYJ7</accession>
<comment type="cofactor">
    <cofactor evidence="1">
        <name>Zn(2+)</name>
        <dbReference type="ChEBI" id="CHEBI:29105"/>
    </cofactor>
</comment>
<keyword evidence="6" id="KW-0862">Zinc</keyword>
<dbReference type="InterPro" id="IPR045357">
    <property type="entry name" value="Aminopeptidase_N-like_N"/>
</dbReference>
<keyword evidence="4" id="KW-0479">Metal-binding</keyword>
<evidence type="ECO:0000256" key="8">
    <source>
        <dbReference type="SAM" id="MobiDB-lite"/>
    </source>
</evidence>
<evidence type="ECO:0000256" key="9">
    <source>
        <dbReference type="SAM" id="Phobius"/>
    </source>
</evidence>
<evidence type="ECO:0000256" key="1">
    <source>
        <dbReference type="ARBA" id="ARBA00001947"/>
    </source>
</evidence>
<feature type="transmembrane region" description="Helical" evidence="9">
    <location>
        <begin position="6"/>
        <end position="24"/>
    </location>
</feature>
<keyword evidence="9" id="KW-0812">Transmembrane</keyword>
<keyword evidence="7" id="KW-0482">Metalloprotease</keyword>
<dbReference type="Gene3D" id="1.10.390.10">
    <property type="entry name" value="Neutral Protease Domain 2"/>
    <property type="match status" value="1"/>
</dbReference>
<evidence type="ECO:0000256" key="7">
    <source>
        <dbReference type="ARBA" id="ARBA00023049"/>
    </source>
</evidence>
<feature type="domain" description="Aminopeptidase N-like N-terminal" evidence="11">
    <location>
        <begin position="92"/>
        <end position="267"/>
    </location>
</feature>
<dbReference type="PANTHER" id="PTHR11533">
    <property type="entry name" value="PROTEASE M1 ZINC METALLOPROTEASE"/>
    <property type="match status" value="1"/>
</dbReference>
<dbReference type="InterPro" id="IPR001930">
    <property type="entry name" value="Peptidase_M1"/>
</dbReference>
<feature type="domain" description="Peptidase M1 membrane alanine aminopeptidase" evidence="10">
    <location>
        <begin position="305"/>
        <end position="494"/>
    </location>
</feature>
<evidence type="ECO:0000259" key="10">
    <source>
        <dbReference type="Pfam" id="PF01433"/>
    </source>
</evidence>
<evidence type="ECO:0000256" key="2">
    <source>
        <dbReference type="ARBA" id="ARBA00010136"/>
    </source>
</evidence>
<keyword evidence="12" id="KW-0031">Aminopeptidase</keyword>
<dbReference type="InterPro" id="IPR014782">
    <property type="entry name" value="Peptidase_M1_dom"/>
</dbReference>
<dbReference type="InterPro" id="IPR050344">
    <property type="entry name" value="Peptidase_M1_aminopeptidases"/>
</dbReference>
<dbReference type="SUPFAM" id="SSF63737">
    <property type="entry name" value="Leukotriene A4 hydrolase N-terminal domain"/>
    <property type="match status" value="1"/>
</dbReference>
<dbReference type="AlphaFoldDB" id="A0A2P2BYJ7"/>
<dbReference type="Pfam" id="PF17900">
    <property type="entry name" value="Peptidase_M1_N"/>
    <property type="match status" value="1"/>
</dbReference>
<keyword evidence="9" id="KW-0472">Membrane</keyword>